<dbReference type="Proteomes" id="UP000785679">
    <property type="component" value="Unassembled WGS sequence"/>
</dbReference>
<feature type="transmembrane region" description="Helical" evidence="1">
    <location>
        <begin position="328"/>
        <end position="349"/>
    </location>
</feature>
<comment type="caution">
    <text evidence="2">The sequence shown here is derived from an EMBL/GenBank/DDBJ whole genome shotgun (WGS) entry which is preliminary data.</text>
</comment>
<keyword evidence="1" id="KW-0812">Transmembrane</keyword>
<dbReference type="AlphaFoldDB" id="A0A8J8NMT7"/>
<proteinExistence type="predicted"/>
<name>A0A8J8NMT7_HALGN</name>
<sequence length="435" mass="49789">MHIKLNKLQNMSLLSTEEFLSKPRPTRSLWSSLSSTLSIFSVGRYQTTLSYQKRQVHASILGSFSTLILAVIILMQSVFILRSIYNREQYSVKSQYQTDLLQYRAREFTEMLNLKITIFQSKEYPLGQRNESLNICGGYICWIEDDIYTEGAPCVKQILANNGTVSYAYYIYPKISNTTVNLGSLSKFLVTCECVDTEVCFSNNTPPGGNEPIKQPDIFDLKYNSYFFDNIKDALSKRVQVGPLILNSSVTSLFKPFSILKTDSIVQIDPLYKQYDYAHFDQADSSIIISENLTQEEYLNKLSIEFLVQNIYEEWIQYQLTPQSLAHGLAQIGGLLSLMGFVMVGLRYYHRKGINKGLQKYLDSQNCPNQQAIDFYSFENFTQALKRIHVQEQKLQAYETELKTLKVLIRGSNDIGVGGIQSMMQTDTPNQSYLI</sequence>
<keyword evidence="1" id="KW-1133">Transmembrane helix</keyword>
<gene>
    <name evidence="2" type="ORF">FGO68_gene14173</name>
</gene>
<accession>A0A8J8NMT7</accession>
<dbReference type="EMBL" id="RRYP01010781">
    <property type="protein sequence ID" value="TNV78166.1"/>
    <property type="molecule type" value="Genomic_DNA"/>
</dbReference>
<protein>
    <submittedName>
        <fullName evidence="2">Uncharacterized protein</fullName>
    </submittedName>
</protein>
<reference evidence="2" key="1">
    <citation type="submission" date="2019-06" db="EMBL/GenBank/DDBJ databases">
        <authorList>
            <person name="Zheng W."/>
        </authorList>
    </citation>
    <scope>NUCLEOTIDE SEQUENCE</scope>
    <source>
        <strain evidence="2">QDHG01</strain>
    </source>
</reference>
<organism evidence="2 3">
    <name type="scientific">Halteria grandinella</name>
    <dbReference type="NCBI Taxonomy" id="5974"/>
    <lineage>
        <taxon>Eukaryota</taxon>
        <taxon>Sar</taxon>
        <taxon>Alveolata</taxon>
        <taxon>Ciliophora</taxon>
        <taxon>Intramacronucleata</taxon>
        <taxon>Spirotrichea</taxon>
        <taxon>Stichotrichia</taxon>
        <taxon>Sporadotrichida</taxon>
        <taxon>Halteriidae</taxon>
        <taxon>Halteria</taxon>
    </lineage>
</organism>
<evidence type="ECO:0000313" key="2">
    <source>
        <dbReference type="EMBL" id="TNV78166.1"/>
    </source>
</evidence>
<keyword evidence="3" id="KW-1185">Reference proteome</keyword>
<evidence type="ECO:0000313" key="3">
    <source>
        <dbReference type="Proteomes" id="UP000785679"/>
    </source>
</evidence>
<keyword evidence="1" id="KW-0472">Membrane</keyword>
<evidence type="ECO:0000256" key="1">
    <source>
        <dbReference type="SAM" id="Phobius"/>
    </source>
</evidence>
<feature type="transmembrane region" description="Helical" evidence="1">
    <location>
        <begin position="60"/>
        <end position="85"/>
    </location>
</feature>